<dbReference type="PANTHER" id="PTHR46438">
    <property type="entry name" value="ALPHA/BETA-HYDROLASES SUPERFAMILY PROTEIN"/>
    <property type="match status" value="1"/>
</dbReference>
<keyword evidence="2" id="KW-0378">Hydrolase</keyword>
<gene>
    <name evidence="2" type="ORF">FA03_0110</name>
</gene>
<dbReference type="SUPFAM" id="SSF53474">
    <property type="entry name" value="alpha/beta-Hydrolases"/>
    <property type="match status" value="1"/>
</dbReference>
<feature type="domain" description="AB hydrolase-1" evidence="1">
    <location>
        <begin position="28"/>
        <end position="288"/>
    </location>
</feature>
<accession>A0A0D5A341</accession>
<proteinExistence type="predicted"/>
<dbReference type="PANTHER" id="PTHR46438:SF12">
    <property type="entry name" value="ALPHA_BETA-HYDROLASES SUPERFAMILY PROTEIN"/>
    <property type="match status" value="1"/>
</dbReference>
<sequence>MRHFWNWKNYQIAWQLEGNKNDAAVATVLIHGFGACKDHWRYNQTEISTISPCYAIDLIGFGESSQPNSQLLFEKKAPTNFHYCFDNWSKQIIDFCNEKVKKPVILVGNSIGAVVALNASAKLLHGCSGIILIDCAQRTMDDKRLSEQSLPMRFLRPIIKTLVRQRFLSSSLFKNASNAKFIEKVLLVAYPSKKNVNQELINLLLKPTKRKGSAEAFRGFINLFNDHLAPELLKNIKIPVYLIWGEKDPWEPLEEAQKWFKKFECIKSLDIIPRAGHCPHDEMPEKVNPILKKIIQEAI</sequence>
<dbReference type="GO" id="GO:0016787">
    <property type="term" value="F:hydrolase activity"/>
    <property type="evidence" value="ECO:0007669"/>
    <property type="project" value="UniProtKB-KW"/>
</dbReference>
<evidence type="ECO:0000259" key="1">
    <source>
        <dbReference type="Pfam" id="PF12697"/>
    </source>
</evidence>
<reference evidence="2" key="1">
    <citation type="submission" date="2014-06" db="EMBL/GenBank/DDBJ databases">
        <authorList>
            <person name="Berube P.M."/>
        </authorList>
    </citation>
    <scope>NUCLEOTIDE SEQUENCE</scope>
    <source>
        <strain evidence="2">P0903-H212</strain>
    </source>
</reference>
<organism evidence="2">
    <name type="scientific">Prochlorococcus marinus str. P0903-H212</name>
    <dbReference type="NCBI Taxonomy" id="1622208"/>
    <lineage>
        <taxon>Bacteria</taxon>
        <taxon>Bacillati</taxon>
        <taxon>Cyanobacteriota</taxon>
        <taxon>Cyanophyceae</taxon>
        <taxon>Synechococcales</taxon>
        <taxon>Prochlorococcaceae</taxon>
        <taxon>Prochlorococcus</taxon>
    </lineage>
</organism>
<dbReference type="AlphaFoldDB" id="A0A0D5A341"/>
<protein>
    <submittedName>
        <fullName evidence="2">Putative alpha/beta hydrolase</fullName>
    </submittedName>
</protein>
<dbReference type="EMBL" id="KJ947871">
    <property type="protein sequence ID" value="AJW30942.1"/>
    <property type="molecule type" value="Genomic_DNA"/>
</dbReference>
<dbReference type="InterPro" id="IPR000073">
    <property type="entry name" value="AB_hydrolase_1"/>
</dbReference>
<dbReference type="Pfam" id="PF12697">
    <property type="entry name" value="Abhydrolase_6"/>
    <property type="match status" value="1"/>
</dbReference>
<name>A0A0D5A341_PROMR</name>
<dbReference type="Gene3D" id="3.40.50.1820">
    <property type="entry name" value="alpha/beta hydrolase"/>
    <property type="match status" value="1"/>
</dbReference>
<evidence type="ECO:0000313" key="2">
    <source>
        <dbReference type="EMBL" id="AJW30942.1"/>
    </source>
</evidence>
<dbReference type="InterPro" id="IPR029058">
    <property type="entry name" value="AB_hydrolase_fold"/>
</dbReference>